<gene>
    <name evidence="1" type="ORF">METZ01_LOCUS450617</name>
</gene>
<dbReference type="InterPro" id="IPR055631">
    <property type="entry name" value="DUF7207"/>
</dbReference>
<name>A0A382ZQS2_9ZZZZ</name>
<proteinExistence type="predicted"/>
<sequence length="99" mass="12193">CADIEDFQEDLRRFRYLKRLLHRYHENGEMRERLMLNHLICLFNVFGFDPCMRMLRFKIKEQGYWSSIKTMLLYLEYVEEGWEVDIPIDEALASRLRDL</sequence>
<evidence type="ECO:0000313" key="1">
    <source>
        <dbReference type="EMBL" id="SVD97763.1"/>
    </source>
</evidence>
<accession>A0A382ZQS2</accession>
<dbReference type="AlphaFoldDB" id="A0A382ZQS2"/>
<reference evidence="1" key="1">
    <citation type="submission" date="2018-05" db="EMBL/GenBank/DDBJ databases">
        <authorList>
            <person name="Lanie J.A."/>
            <person name="Ng W.-L."/>
            <person name="Kazmierczak K.M."/>
            <person name="Andrzejewski T.M."/>
            <person name="Davidsen T.M."/>
            <person name="Wayne K.J."/>
            <person name="Tettelin H."/>
            <person name="Glass J.I."/>
            <person name="Rusch D."/>
            <person name="Podicherti R."/>
            <person name="Tsui H.-C.T."/>
            <person name="Winkler M.E."/>
        </authorList>
    </citation>
    <scope>NUCLEOTIDE SEQUENCE</scope>
</reference>
<protein>
    <submittedName>
        <fullName evidence="1">Uncharacterized protein</fullName>
    </submittedName>
</protein>
<dbReference type="EMBL" id="UINC01185851">
    <property type="protein sequence ID" value="SVD97763.1"/>
    <property type="molecule type" value="Genomic_DNA"/>
</dbReference>
<organism evidence="1">
    <name type="scientific">marine metagenome</name>
    <dbReference type="NCBI Taxonomy" id="408172"/>
    <lineage>
        <taxon>unclassified sequences</taxon>
        <taxon>metagenomes</taxon>
        <taxon>ecological metagenomes</taxon>
    </lineage>
</organism>
<dbReference type="Pfam" id="PF23837">
    <property type="entry name" value="DUF7207"/>
    <property type="match status" value="1"/>
</dbReference>
<feature type="non-terminal residue" evidence="1">
    <location>
        <position position="1"/>
    </location>
</feature>